<dbReference type="Proteomes" id="UP000077563">
    <property type="component" value="Unassembled WGS sequence"/>
</dbReference>
<dbReference type="SUPFAM" id="SSF53756">
    <property type="entry name" value="UDP-Glycosyltransferase/glycogen phosphorylase"/>
    <property type="match status" value="1"/>
</dbReference>
<feature type="domain" description="Glycosyltransferase subfamily 4-like N-terminal" evidence="2">
    <location>
        <begin position="26"/>
        <end position="175"/>
    </location>
</feature>
<dbReference type="InterPro" id="IPR001296">
    <property type="entry name" value="Glyco_trans_1"/>
</dbReference>
<sequence length="386" mass="42620">MTMKKLRVARVSTVPFFVITQLSAQIDILDANGVDVSIVTSKEDFPGQLDQLQSAKYIRVDICRDISLFKDVVSLVRLFFLFRSSNFDIVHSTTPKAGLLCSIAAFFSGIKIRLHTFTGQPWATVKGPKAFILKQCDKIISILNTQCYADSETQRQFLIDNGVIRKNKISVLGCGSLAGVDLLRFSKNRYSEERCNALREELQIPEEGKIILFVGRITQDKGVRELMSAFKNIALSNKCLHLLLVGPLEDNGSEIGSSVEYNAVVDRIHQIGFCDEPEKYMAIADLLCLPSYREGFGTVVIEAAAMGVPTVGTHIYGLSDAIIDGVTGVLVPPRDVIALSEALESLLNDLPALKIMGYRAAARAVSDFDSVKVSKLLVDEYERFIK</sequence>
<dbReference type="AlphaFoldDB" id="A0A9X5QNA3"/>
<dbReference type="GO" id="GO:1901135">
    <property type="term" value="P:carbohydrate derivative metabolic process"/>
    <property type="evidence" value="ECO:0007669"/>
    <property type="project" value="UniProtKB-ARBA"/>
</dbReference>
<proteinExistence type="predicted"/>
<dbReference type="PANTHER" id="PTHR12526:SF630">
    <property type="entry name" value="GLYCOSYLTRANSFERASE"/>
    <property type="match status" value="1"/>
</dbReference>
<keyword evidence="3" id="KW-0808">Transferase</keyword>
<dbReference type="Pfam" id="PF00534">
    <property type="entry name" value="Glycos_transf_1"/>
    <property type="match status" value="1"/>
</dbReference>
<evidence type="ECO:0000259" key="1">
    <source>
        <dbReference type="Pfam" id="PF00534"/>
    </source>
</evidence>
<evidence type="ECO:0000259" key="2">
    <source>
        <dbReference type="Pfam" id="PF13579"/>
    </source>
</evidence>
<evidence type="ECO:0000313" key="3">
    <source>
        <dbReference type="EMBL" id="OAJ50723.1"/>
    </source>
</evidence>
<dbReference type="GO" id="GO:0016757">
    <property type="term" value="F:glycosyltransferase activity"/>
    <property type="evidence" value="ECO:0007669"/>
    <property type="project" value="InterPro"/>
</dbReference>
<comment type="caution">
    <text evidence="3">The sequence shown here is derived from an EMBL/GenBank/DDBJ whole genome shotgun (WGS) entry which is preliminary data.</text>
</comment>
<feature type="domain" description="Glycosyl transferase family 1" evidence="1">
    <location>
        <begin position="198"/>
        <end position="361"/>
    </location>
</feature>
<reference evidence="3 4" key="1">
    <citation type="submission" date="2015-09" db="EMBL/GenBank/DDBJ databases">
        <title>Genome sequence of Pseudomonas marginalis ICMP 3553.</title>
        <authorList>
            <person name="Visnovsky S."/>
            <person name="Lu A."/>
            <person name="Panda P."/>
            <person name="Pitman A."/>
        </authorList>
    </citation>
    <scope>NUCLEOTIDE SEQUENCE [LARGE SCALE GENOMIC DNA]</scope>
    <source>
        <strain evidence="3 4">ICMP 3553</strain>
    </source>
</reference>
<accession>A0A9X5QNA3</accession>
<name>A0A9X5QNA3_PSEMA</name>
<dbReference type="CDD" id="cd03808">
    <property type="entry name" value="GT4_CapM-like"/>
    <property type="match status" value="1"/>
</dbReference>
<dbReference type="Gene3D" id="3.40.50.2000">
    <property type="entry name" value="Glycogen Phosphorylase B"/>
    <property type="match status" value="2"/>
</dbReference>
<evidence type="ECO:0000313" key="4">
    <source>
        <dbReference type="Proteomes" id="UP000077563"/>
    </source>
</evidence>
<dbReference type="EMBL" id="LKEG01000022">
    <property type="protein sequence ID" value="OAJ50723.1"/>
    <property type="molecule type" value="Genomic_DNA"/>
</dbReference>
<dbReference type="Pfam" id="PF13579">
    <property type="entry name" value="Glyco_trans_4_4"/>
    <property type="match status" value="1"/>
</dbReference>
<organism evidence="3 4">
    <name type="scientific">Pseudomonas marginalis</name>
    <name type="common">Pseudomonas panacis</name>
    <dbReference type="NCBI Taxonomy" id="298"/>
    <lineage>
        <taxon>Bacteria</taxon>
        <taxon>Pseudomonadati</taxon>
        <taxon>Pseudomonadota</taxon>
        <taxon>Gammaproteobacteria</taxon>
        <taxon>Pseudomonadales</taxon>
        <taxon>Pseudomonadaceae</taxon>
        <taxon>Pseudomonas</taxon>
    </lineage>
</organism>
<dbReference type="PANTHER" id="PTHR12526">
    <property type="entry name" value="GLYCOSYLTRANSFERASE"/>
    <property type="match status" value="1"/>
</dbReference>
<protein>
    <submittedName>
        <fullName evidence="3">Glycosyl transferase family 1</fullName>
    </submittedName>
</protein>
<gene>
    <name evidence="3" type="ORF">AO064_27255</name>
</gene>
<dbReference type="InterPro" id="IPR028098">
    <property type="entry name" value="Glyco_trans_4-like_N"/>
</dbReference>